<name>A0A8C4WZ77_EPTBU</name>
<dbReference type="AlphaFoldDB" id="A0A8C4WZ77"/>
<dbReference type="Ensembl" id="ENSEBUT00000022277.1">
    <property type="protein sequence ID" value="ENSEBUP00000021701.1"/>
    <property type="gene ID" value="ENSEBUG00000013403.1"/>
</dbReference>
<dbReference type="Proteomes" id="UP000694388">
    <property type="component" value="Unplaced"/>
</dbReference>
<dbReference type="PANTHER" id="PTHR13602:SF2">
    <property type="entry name" value="UPF0488 PROTEIN C8ORF33"/>
    <property type="match status" value="1"/>
</dbReference>
<proteinExistence type="inferred from homology"/>
<dbReference type="PANTHER" id="PTHR13602">
    <property type="entry name" value="UPF0488 PROTEIN C8ORF33"/>
    <property type="match status" value="1"/>
</dbReference>
<feature type="compositionally biased region" description="Polar residues" evidence="2">
    <location>
        <begin position="165"/>
        <end position="189"/>
    </location>
</feature>
<comment type="similarity">
    <text evidence="1">Belongs to the UPF0488 family.</text>
</comment>
<keyword evidence="4" id="KW-1185">Reference proteome</keyword>
<dbReference type="InterPro" id="IPR029274">
    <property type="entry name" value="DUF4615"/>
</dbReference>
<organism evidence="3 4">
    <name type="scientific">Eptatretus burgeri</name>
    <name type="common">Inshore hagfish</name>
    <dbReference type="NCBI Taxonomy" id="7764"/>
    <lineage>
        <taxon>Eukaryota</taxon>
        <taxon>Metazoa</taxon>
        <taxon>Chordata</taxon>
        <taxon>Craniata</taxon>
        <taxon>Vertebrata</taxon>
        <taxon>Cyclostomata</taxon>
        <taxon>Myxini</taxon>
        <taxon>Myxiniformes</taxon>
        <taxon>Myxinidae</taxon>
        <taxon>Eptatretinae</taxon>
        <taxon>Eptatretus</taxon>
    </lineage>
</organism>
<feature type="region of interest" description="Disordered" evidence="2">
    <location>
        <begin position="165"/>
        <end position="205"/>
    </location>
</feature>
<feature type="compositionally biased region" description="Basic residues" evidence="2">
    <location>
        <begin position="7"/>
        <end position="21"/>
    </location>
</feature>
<reference evidence="3" key="1">
    <citation type="submission" date="2025-08" db="UniProtKB">
        <authorList>
            <consortium name="Ensembl"/>
        </authorList>
    </citation>
    <scope>IDENTIFICATION</scope>
</reference>
<sequence length="205" mass="22405">MADSLKHKSKSKGKRQGKGKTRSVGSQSSTDCAKRGDVNDSRASVSAEKSLSDMMKVEHETAPSTNFAEELDWCMEQLRLGLSCQKGTSRQMDEAARALRILGSSKPPLVKKRQVMQMACGDYRSKIAAERTRHIHSMTYASKTVQMKGPTAKLRGVCVRHATGSKNGCTSQKPLLTTDRSSKSQSTKGNAGPTPDEFKFNFTIS</sequence>
<evidence type="ECO:0000313" key="4">
    <source>
        <dbReference type="Proteomes" id="UP000694388"/>
    </source>
</evidence>
<feature type="region of interest" description="Disordered" evidence="2">
    <location>
        <begin position="1"/>
        <end position="52"/>
    </location>
</feature>
<evidence type="ECO:0000256" key="1">
    <source>
        <dbReference type="ARBA" id="ARBA00005707"/>
    </source>
</evidence>
<reference evidence="3" key="2">
    <citation type="submission" date="2025-09" db="UniProtKB">
        <authorList>
            <consortium name="Ensembl"/>
        </authorList>
    </citation>
    <scope>IDENTIFICATION</scope>
</reference>
<evidence type="ECO:0000256" key="2">
    <source>
        <dbReference type="SAM" id="MobiDB-lite"/>
    </source>
</evidence>
<dbReference type="Pfam" id="PF15393">
    <property type="entry name" value="DUF4615"/>
    <property type="match status" value="1"/>
</dbReference>
<protein>
    <submittedName>
        <fullName evidence="3">Zgc:112185</fullName>
    </submittedName>
</protein>
<dbReference type="GeneTree" id="ENSGT00390000000306"/>
<evidence type="ECO:0000313" key="3">
    <source>
        <dbReference type="Ensembl" id="ENSEBUP00000021701.1"/>
    </source>
</evidence>
<accession>A0A8C4WZ77</accession>